<dbReference type="Proteomes" id="UP001151760">
    <property type="component" value="Unassembled WGS sequence"/>
</dbReference>
<dbReference type="CDD" id="cd09274">
    <property type="entry name" value="RNase_HI_RT_Ty3"/>
    <property type="match status" value="1"/>
</dbReference>
<evidence type="ECO:0000259" key="6">
    <source>
        <dbReference type="PROSITE" id="PS50878"/>
    </source>
</evidence>
<evidence type="ECO:0000256" key="3">
    <source>
        <dbReference type="ARBA" id="ARBA00022722"/>
    </source>
</evidence>
<feature type="domain" description="Integrase catalytic" evidence="7">
    <location>
        <begin position="879"/>
        <end position="1016"/>
    </location>
</feature>
<dbReference type="Gene3D" id="2.40.70.10">
    <property type="entry name" value="Acid Proteases"/>
    <property type="match status" value="1"/>
</dbReference>
<dbReference type="SUPFAM" id="SSF56672">
    <property type="entry name" value="DNA/RNA polymerases"/>
    <property type="match status" value="1"/>
</dbReference>
<dbReference type="InterPro" id="IPR043502">
    <property type="entry name" value="DNA/RNA_pol_sf"/>
</dbReference>
<dbReference type="GO" id="GO:0003964">
    <property type="term" value="F:RNA-directed DNA polymerase activity"/>
    <property type="evidence" value="ECO:0007669"/>
    <property type="project" value="UniProtKB-KW"/>
</dbReference>
<dbReference type="Gene3D" id="3.10.10.10">
    <property type="entry name" value="HIV Type 1 Reverse Transcriptase, subunit A, domain 1"/>
    <property type="match status" value="2"/>
</dbReference>
<reference evidence="8" key="1">
    <citation type="journal article" date="2022" name="Int. J. Mol. Sci.">
        <title>Draft Genome of Tanacetum Coccineum: Genomic Comparison of Closely Related Tanacetum-Family Plants.</title>
        <authorList>
            <person name="Yamashiro T."/>
            <person name="Shiraishi A."/>
            <person name="Nakayama K."/>
            <person name="Satake H."/>
        </authorList>
    </citation>
    <scope>NUCLEOTIDE SEQUENCE</scope>
</reference>
<dbReference type="Pfam" id="PF00078">
    <property type="entry name" value="RVT_1"/>
    <property type="match status" value="1"/>
</dbReference>
<dbReference type="Pfam" id="PF08284">
    <property type="entry name" value="RVP_2"/>
    <property type="match status" value="1"/>
</dbReference>
<dbReference type="InterPro" id="IPR043128">
    <property type="entry name" value="Rev_trsase/Diguanyl_cyclase"/>
</dbReference>
<dbReference type="InterPro" id="IPR021109">
    <property type="entry name" value="Peptidase_aspartic_dom_sf"/>
</dbReference>
<dbReference type="SUPFAM" id="SSF53098">
    <property type="entry name" value="Ribonuclease H-like"/>
    <property type="match status" value="1"/>
</dbReference>
<keyword evidence="4" id="KW-0255">Endonuclease</keyword>
<evidence type="ECO:0000256" key="5">
    <source>
        <dbReference type="ARBA" id="ARBA00023268"/>
    </source>
</evidence>
<dbReference type="InterPro" id="IPR041588">
    <property type="entry name" value="Integrase_H2C2"/>
</dbReference>
<dbReference type="PROSITE" id="PS50878">
    <property type="entry name" value="RT_POL"/>
    <property type="match status" value="1"/>
</dbReference>
<dbReference type="EMBL" id="BQNB010009150">
    <property type="protein sequence ID" value="GJS59447.1"/>
    <property type="molecule type" value="Genomic_DNA"/>
</dbReference>
<dbReference type="PANTHER" id="PTHR37984">
    <property type="entry name" value="PROTEIN CBG26694"/>
    <property type="match status" value="1"/>
</dbReference>
<comment type="caution">
    <text evidence="8">The sequence shown here is derived from an EMBL/GenBank/DDBJ whole genome shotgun (WGS) entry which is preliminary data.</text>
</comment>
<keyword evidence="8" id="KW-0695">RNA-directed DNA polymerase</keyword>
<keyword evidence="4" id="KW-0378">Hydrolase</keyword>
<feature type="domain" description="Reverse transcriptase" evidence="6">
    <location>
        <begin position="433"/>
        <end position="631"/>
    </location>
</feature>
<keyword evidence="5" id="KW-0511">Multifunctional enzyme</keyword>
<evidence type="ECO:0000256" key="2">
    <source>
        <dbReference type="ARBA" id="ARBA00022695"/>
    </source>
</evidence>
<name>A0ABQ4X2M2_9ASTR</name>
<keyword evidence="1" id="KW-0808">Transferase</keyword>
<dbReference type="Pfam" id="PF17919">
    <property type="entry name" value="RT_RNaseH_2"/>
    <property type="match status" value="1"/>
</dbReference>
<evidence type="ECO:0000313" key="8">
    <source>
        <dbReference type="EMBL" id="GJS59447.1"/>
    </source>
</evidence>
<dbReference type="InterPro" id="IPR012337">
    <property type="entry name" value="RNaseH-like_sf"/>
</dbReference>
<dbReference type="PANTHER" id="PTHR37984:SF5">
    <property type="entry name" value="PROTEIN NYNRIN-LIKE"/>
    <property type="match status" value="1"/>
</dbReference>
<keyword evidence="2" id="KW-0548">Nucleotidyltransferase</keyword>
<evidence type="ECO:0000256" key="4">
    <source>
        <dbReference type="ARBA" id="ARBA00022759"/>
    </source>
</evidence>
<gene>
    <name evidence="8" type="ORF">Tco_0654231</name>
</gene>
<evidence type="ECO:0000256" key="1">
    <source>
        <dbReference type="ARBA" id="ARBA00022679"/>
    </source>
</evidence>
<dbReference type="Gene3D" id="3.30.70.270">
    <property type="match status" value="2"/>
</dbReference>
<dbReference type="Gene3D" id="1.10.340.70">
    <property type="match status" value="1"/>
</dbReference>
<evidence type="ECO:0000313" key="9">
    <source>
        <dbReference type="Proteomes" id="UP001151760"/>
    </source>
</evidence>
<dbReference type="InterPro" id="IPR001584">
    <property type="entry name" value="Integrase_cat-core"/>
</dbReference>
<accession>A0ABQ4X2M2</accession>
<dbReference type="CDD" id="cd00303">
    <property type="entry name" value="retropepsin_like"/>
    <property type="match status" value="1"/>
</dbReference>
<dbReference type="Pfam" id="PF17921">
    <property type="entry name" value="Integrase_H2C2"/>
    <property type="match status" value="1"/>
</dbReference>
<dbReference type="Gene3D" id="3.30.420.10">
    <property type="entry name" value="Ribonuclease H-like superfamily/Ribonuclease H"/>
    <property type="match status" value="1"/>
</dbReference>
<organism evidence="8 9">
    <name type="scientific">Tanacetum coccineum</name>
    <dbReference type="NCBI Taxonomy" id="301880"/>
    <lineage>
        <taxon>Eukaryota</taxon>
        <taxon>Viridiplantae</taxon>
        <taxon>Streptophyta</taxon>
        <taxon>Embryophyta</taxon>
        <taxon>Tracheophyta</taxon>
        <taxon>Spermatophyta</taxon>
        <taxon>Magnoliopsida</taxon>
        <taxon>eudicotyledons</taxon>
        <taxon>Gunneridae</taxon>
        <taxon>Pentapetalae</taxon>
        <taxon>asterids</taxon>
        <taxon>campanulids</taxon>
        <taxon>Asterales</taxon>
        <taxon>Asteraceae</taxon>
        <taxon>Asteroideae</taxon>
        <taxon>Anthemideae</taxon>
        <taxon>Anthemidinae</taxon>
        <taxon>Tanacetum</taxon>
    </lineage>
</organism>
<keyword evidence="3" id="KW-0540">Nuclease</keyword>
<dbReference type="PROSITE" id="PS50994">
    <property type="entry name" value="INTEGRASE"/>
    <property type="match status" value="1"/>
</dbReference>
<keyword evidence="9" id="KW-1185">Reference proteome</keyword>
<reference evidence="8" key="2">
    <citation type="submission" date="2022-01" db="EMBL/GenBank/DDBJ databases">
        <authorList>
            <person name="Yamashiro T."/>
            <person name="Shiraishi A."/>
            <person name="Satake H."/>
            <person name="Nakayama K."/>
        </authorList>
    </citation>
    <scope>NUCLEOTIDE SEQUENCE</scope>
</reference>
<sequence>MEDLKQHYLDEMLSLSNDLQIKDYRNEKIDIRFRRECESIIDDLKVKFNGMSTEINKKKELQHLEQVANLSTYPSRRFNSFYDDDDEESSIPLRDILYELPLSVAITPDLPTTNSLVMGDEHLSTIPEKESDKFIKSSVEDFVPILSESEDTFESDSDCNLSFDDESLSDEDVLEENVKIYSNPLFEFDDEYISSDVNPLFYESFFLVTPPSDFNEDKYFDPGGNFDEIEFLLHHNPSTPKISGASILEGFTDEPPLEENDDLFDLESKENEWKKILYDAPIDDLMTEDKVFITTRNFHHFNVTASKPQTLEDCLEVLKGMLPPLNFRSDTFYNIEMADGNLVSTNTVIQGCTLTLLNQPFEIDLMPIKLGSFDVVIGMDWLSKYHARIICDEKVVHIPIKGETLIIRVMEKKSDEKRLEDILVVREFPEVFPEDLPGLPPVRQVEFQINLIPRTTPVARAPYRLAPSEMQELSNQLQELSDRGFIRPSTSPWGAPVLFVKKKDGSFRMCSSVYSKIDLRSGYHQLRVRDEDIPKTAFRTRYKHYEFQVMPFGLTNAPAVFMDLMNRVCKPYLDKFVIVFIDDILIYSRNKEEHANHLRIILELLKKEKLYAKFSKCDFWISIVQFLGHLIDSQGLHVDPAKIEAVKNWTSPTTPIEIRQFLGLASYYQRFIKDFSKIKLCKAPILALPEGNNDFVVYCDASYQGLGAVLMQREKVIAYASRQLKPNEENYTTHDLELGAVHIFDQKELNMRQRRWLELLADYDCEIHYHLGKANVEENIKAKNLRGMDKAFEIRPDGTCCIKNQSWLPLFGNLRNLIMHESHKLKYSIHPGSDKMYQDLKKLYWWPNMKAIIAEYVSKCLTCSRVKAECQKSSGLLVQSKIPMWKWERITMDFITKLPKTLNRHDTIWVIVDRLTKSAHFIPTQETDSMETLTRLYIKEIVSRHGVPISIISDRDSHFTSRFWQSLQSALGTQLDMSTAYHPETDGQSERTIQTLEDMLRACVIDFRKGWENTYH</sequence>
<dbReference type="InterPro" id="IPR041577">
    <property type="entry name" value="RT_RNaseH_2"/>
</dbReference>
<proteinExistence type="predicted"/>
<evidence type="ECO:0000259" key="7">
    <source>
        <dbReference type="PROSITE" id="PS50994"/>
    </source>
</evidence>
<dbReference type="CDD" id="cd01647">
    <property type="entry name" value="RT_LTR"/>
    <property type="match status" value="1"/>
</dbReference>
<dbReference type="InterPro" id="IPR050951">
    <property type="entry name" value="Retrovirus_Pol_polyprotein"/>
</dbReference>
<dbReference type="Pfam" id="PF00665">
    <property type="entry name" value="rve"/>
    <property type="match status" value="1"/>
</dbReference>
<dbReference type="InterPro" id="IPR000477">
    <property type="entry name" value="RT_dom"/>
</dbReference>
<protein>
    <submittedName>
        <fullName evidence="8">Reverse transcriptase domain-containing protein</fullName>
    </submittedName>
</protein>
<dbReference type="InterPro" id="IPR036397">
    <property type="entry name" value="RNaseH_sf"/>
</dbReference>